<dbReference type="Proteomes" id="UP000053480">
    <property type="component" value="Unassembled WGS sequence"/>
</dbReference>
<reference evidence="1" key="1">
    <citation type="submission" date="2024-07" db="EMBL/GenBank/DDBJ databases">
        <title>Metagenome and Metagenome-Assembled Genomes of Archaea from a hot spring from the geothermal field of Los Azufres, Mexico.</title>
        <authorList>
            <person name="Marin-Paredes R."/>
            <person name="Martinez-Romero E."/>
            <person name="Servin-Garciduenas L.E."/>
        </authorList>
    </citation>
    <scope>NUCLEOTIDE SEQUENCE</scope>
    <source>
        <strain evidence="1">AZ1-454</strain>
    </source>
</reference>
<organism evidence="1 2">
    <name type="scientific">Candidatus Aramenus sulfurataquae</name>
    <dbReference type="NCBI Taxonomy" id="1326980"/>
    <lineage>
        <taxon>Archaea</taxon>
        <taxon>Thermoproteota</taxon>
        <taxon>Thermoprotei</taxon>
        <taxon>Sulfolobales</taxon>
        <taxon>Sulfolobaceae</taxon>
        <taxon>Candidatus Aramenus</taxon>
    </lineage>
</organism>
<evidence type="ECO:0000313" key="1">
    <source>
        <dbReference type="EMBL" id="MEW9490888.1"/>
    </source>
</evidence>
<comment type="caution">
    <text evidence="1">The sequence shown here is derived from an EMBL/GenBank/DDBJ whole genome shotgun (WGS) entry which is preliminary data.</text>
</comment>
<sequence length="130" mass="14529">MRGVLLVLHGSKVDEWKEVATKYSGLLSKYFDHVEYGFIEFNKPTLKESAEKLGREGVDEIVAVPLLFAAGAHFYRDIPKLLGLDEDGTILVNGRKIKVIIARPIGVDPRVAEILKERVEEAYESTKSVS</sequence>
<evidence type="ECO:0000313" key="2">
    <source>
        <dbReference type="Proteomes" id="UP000053480"/>
    </source>
</evidence>
<dbReference type="EMBL" id="JZWS03000001">
    <property type="protein sequence ID" value="MEW9490888.1"/>
    <property type="molecule type" value="Genomic_DNA"/>
</dbReference>
<accession>A0ACC6TM78</accession>
<protein>
    <submittedName>
        <fullName evidence="1">CbiX/SirB N-terminal domain-containing protein</fullName>
    </submittedName>
</protein>
<proteinExistence type="predicted"/>
<gene>
    <name evidence="1" type="ORF">TQ35_0001595</name>
</gene>
<name>A0ACC6TM78_9CREN</name>